<dbReference type="PANTHER" id="PTHR14494">
    <property type="entry name" value="ALADIN/ADRACALIN/AAAS"/>
    <property type="match status" value="1"/>
</dbReference>
<organism evidence="1 2">
    <name type="scientific">Pneumocystis wakefieldiae</name>
    <dbReference type="NCBI Taxonomy" id="38082"/>
    <lineage>
        <taxon>Eukaryota</taxon>
        <taxon>Fungi</taxon>
        <taxon>Dikarya</taxon>
        <taxon>Ascomycota</taxon>
        <taxon>Taphrinomycotina</taxon>
        <taxon>Pneumocystomycetes</taxon>
        <taxon>Pneumocystaceae</taxon>
        <taxon>Pneumocystis</taxon>
    </lineage>
</organism>
<dbReference type="OrthoDB" id="10251741at2759"/>
<sequence length="466" mass="52665">MKDKFKETCLCSGITVAELNGKLITLKSSNDIKGLQELTDSEIMIFPVLSLPFLLDINWTYKKENISKKKSNNLYITEIFQLFKLIFQTLQIIPQTPLDLWLRSDKKLKNNTPVLISHIAWHKVIPVIALSHLKGMIYIYDFRNNSYFKYHLSSPSFTSITCLAFSNQNRLIVGYDNGQLLLWTLDLSITSTSNKIKAYCKQLTLAKPSYFSEFPCGSITDLSFSQTGRQIFITTSKGAWVYDLIFSQAQRISFSRCFKIALTNSGSHCFLALGTENSIEIFSCLNSGPGLRFSPPLYISTSEVDKLIWAHDDKTLFYHVLGSSTIEIVHVSPAILADTPPISRKIPTVITLQSEFNKPEPISNFVLDSSSERLILCFEKRSYLASFHVYLDAVLMTNNVSIVSPIGLIYGPDTDKNRNIGPIDMQFAPKFVGGALLATIWNDRVTFLPMKFPSKIEIDEFSKTGW</sequence>
<dbReference type="EMBL" id="CP054532">
    <property type="protein sequence ID" value="QSL64292.1"/>
    <property type="molecule type" value="Genomic_DNA"/>
</dbReference>
<dbReference type="InterPro" id="IPR045139">
    <property type="entry name" value="Aladin"/>
</dbReference>
<dbReference type="SUPFAM" id="SSF50978">
    <property type="entry name" value="WD40 repeat-like"/>
    <property type="match status" value="1"/>
</dbReference>
<dbReference type="GO" id="GO:0005643">
    <property type="term" value="C:nuclear pore"/>
    <property type="evidence" value="ECO:0007669"/>
    <property type="project" value="TreeGrafter"/>
</dbReference>
<dbReference type="PANTHER" id="PTHR14494:SF0">
    <property type="entry name" value="ALADIN"/>
    <property type="match status" value="1"/>
</dbReference>
<dbReference type="AlphaFoldDB" id="A0A899FW75"/>
<dbReference type="Gene3D" id="2.130.10.10">
    <property type="entry name" value="YVTN repeat-like/Quinoprotein amine dehydrogenase"/>
    <property type="match status" value="1"/>
</dbReference>
<dbReference type="InterPro" id="IPR036322">
    <property type="entry name" value="WD40_repeat_dom_sf"/>
</dbReference>
<accession>A0A899FW75</accession>
<evidence type="ECO:0000313" key="1">
    <source>
        <dbReference type="EMBL" id="QSL64292.1"/>
    </source>
</evidence>
<proteinExistence type="predicted"/>
<protein>
    <submittedName>
        <fullName evidence="1">Uncharacterized protein</fullName>
    </submittedName>
</protein>
<keyword evidence="2" id="KW-1185">Reference proteome</keyword>
<evidence type="ECO:0000313" key="2">
    <source>
        <dbReference type="Proteomes" id="UP000663699"/>
    </source>
</evidence>
<dbReference type="GO" id="GO:0006913">
    <property type="term" value="P:nucleocytoplasmic transport"/>
    <property type="evidence" value="ECO:0007669"/>
    <property type="project" value="TreeGrafter"/>
</dbReference>
<dbReference type="InterPro" id="IPR015943">
    <property type="entry name" value="WD40/YVTN_repeat-like_dom_sf"/>
</dbReference>
<reference evidence="1" key="1">
    <citation type="submission" date="2020-06" db="EMBL/GenBank/DDBJ databases">
        <title>Genomes of multiple members of Pneumocystis genus reveal paths to human pathogen Pneumocystis jirovecii.</title>
        <authorList>
            <person name="Cisse O.H."/>
            <person name="Ma L."/>
            <person name="Dekker J."/>
            <person name="Khil P."/>
            <person name="Jo J."/>
            <person name="Brenchley J."/>
            <person name="Blair R."/>
            <person name="Pahar B."/>
            <person name="Chabe M."/>
            <person name="Van Rompay K.A."/>
            <person name="Keesler R."/>
            <person name="Sukura A."/>
            <person name="Hirsch V."/>
            <person name="Kutty G."/>
            <person name="Liu Y."/>
            <person name="Peng L."/>
            <person name="Chen J."/>
            <person name="Song J."/>
            <person name="Weissenbacher-Lang C."/>
            <person name="Xu J."/>
            <person name="Upham N.S."/>
            <person name="Stajich J.E."/>
            <person name="Cuomo C.A."/>
            <person name="Cushion M.T."/>
            <person name="Kovacs J.A."/>
        </authorList>
    </citation>
    <scope>NUCLEOTIDE SEQUENCE</scope>
    <source>
        <strain evidence="1">2A</strain>
    </source>
</reference>
<dbReference type="Proteomes" id="UP000663699">
    <property type="component" value="Chromosome 1"/>
</dbReference>
<name>A0A899FW75_9ASCO</name>
<gene>
    <name evidence="1" type="ORF">MERGE_000448</name>
</gene>